<gene>
    <name evidence="1" type="ORF">IAD04_01050</name>
</gene>
<evidence type="ECO:0000313" key="1">
    <source>
        <dbReference type="EMBL" id="HIT16952.1"/>
    </source>
</evidence>
<accession>A0A9D1G7I7</accession>
<reference evidence="1" key="2">
    <citation type="journal article" date="2021" name="PeerJ">
        <title>Extensive microbial diversity within the chicken gut microbiome revealed by metagenomics and culture.</title>
        <authorList>
            <person name="Gilroy R."/>
            <person name="Ravi A."/>
            <person name="Getino M."/>
            <person name="Pursley I."/>
            <person name="Horton D.L."/>
            <person name="Alikhan N.F."/>
            <person name="Baker D."/>
            <person name="Gharbi K."/>
            <person name="Hall N."/>
            <person name="Watson M."/>
            <person name="Adriaenssens E.M."/>
            <person name="Foster-Nyarko E."/>
            <person name="Jarju S."/>
            <person name="Secka A."/>
            <person name="Antonio M."/>
            <person name="Oren A."/>
            <person name="Chaudhuri R.R."/>
            <person name="La Ragione R."/>
            <person name="Hildebrand F."/>
            <person name="Pallen M.J."/>
        </authorList>
    </citation>
    <scope>NUCLEOTIDE SEQUENCE</scope>
    <source>
        <strain evidence="1">14508</strain>
    </source>
</reference>
<protein>
    <submittedName>
        <fullName evidence="1">Sporulation protein Cse60</fullName>
    </submittedName>
</protein>
<comment type="caution">
    <text evidence="1">The sequence shown here is derived from an EMBL/GenBank/DDBJ whole genome shotgun (WGS) entry which is preliminary data.</text>
</comment>
<reference evidence="1" key="1">
    <citation type="submission" date="2020-10" db="EMBL/GenBank/DDBJ databases">
        <authorList>
            <person name="Gilroy R."/>
        </authorList>
    </citation>
    <scope>NUCLEOTIDE SEQUENCE</scope>
    <source>
        <strain evidence="1">14508</strain>
    </source>
</reference>
<name>A0A9D1G7I7_9FIRM</name>
<dbReference type="Proteomes" id="UP000886893">
    <property type="component" value="Unassembled WGS sequence"/>
</dbReference>
<evidence type="ECO:0000313" key="2">
    <source>
        <dbReference type="Proteomes" id="UP000886893"/>
    </source>
</evidence>
<dbReference type="InterPro" id="IPR020296">
    <property type="entry name" value="Spore_Cse60"/>
</dbReference>
<organism evidence="1 2">
    <name type="scientific">Candidatus Caccosoma faecigallinarum</name>
    <dbReference type="NCBI Taxonomy" id="2840720"/>
    <lineage>
        <taxon>Bacteria</taxon>
        <taxon>Bacillati</taxon>
        <taxon>Bacillota</taxon>
        <taxon>Bacillota incertae sedis</taxon>
        <taxon>Candidatus Caccosoma</taxon>
    </lineage>
</organism>
<sequence length="61" mass="7240">MVKVEIFDEEHEKDLQKRINDFIKGIDEEDLIDIKYQIHAFLAASSEQIYCYSAMIIFRVS</sequence>
<dbReference type="EMBL" id="DVKI01000034">
    <property type="protein sequence ID" value="HIT16952.1"/>
    <property type="molecule type" value="Genomic_DNA"/>
</dbReference>
<proteinExistence type="predicted"/>
<dbReference type="AlphaFoldDB" id="A0A9D1G7I7"/>
<dbReference type="Pfam" id="PF10957">
    <property type="entry name" value="Spore_Cse60"/>
    <property type="match status" value="1"/>
</dbReference>